<sequence>MLPVENFDIEDLSKALKRLGSRGRIGKLLKRGVKKFVFLSCSGLSREPAYQLIHNLTTLRAQYRVIQGDVCNTSDVEVMVNEVEGPIGGVIQAAAGWSHNLFSNTQSHDWHAGIDPKVQGTWNIHNTIKSRESELDFFLLTSSIAGSTGMVTNGAYCAANYFLDNFARKSG</sequence>
<reference evidence="2 3" key="1">
    <citation type="submission" date="2019-10" db="EMBL/GenBank/DDBJ databases">
        <authorList>
            <person name="Palmer J.M."/>
        </authorList>
    </citation>
    <scope>NUCLEOTIDE SEQUENCE [LARGE SCALE GENOMIC DNA]</scope>
    <source>
        <strain evidence="2 3">TWF696</strain>
    </source>
</reference>
<dbReference type="GO" id="GO:0004312">
    <property type="term" value="F:fatty acid synthase activity"/>
    <property type="evidence" value="ECO:0007669"/>
    <property type="project" value="TreeGrafter"/>
</dbReference>
<dbReference type="Gene3D" id="3.40.50.720">
    <property type="entry name" value="NAD(P)-binding Rossmann-like Domain"/>
    <property type="match status" value="1"/>
</dbReference>
<feature type="domain" description="Ketoreductase" evidence="1">
    <location>
        <begin position="18"/>
        <end position="171"/>
    </location>
</feature>
<gene>
    <name evidence="2" type="ORF">TWF696_006667</name>
</gene>
<dbReference type="SMART" id="SM00822">
    <property type="entry name" value="PKS_KR"/>
    <property type="match status" value="1"/>
</dbReference>
<name>A0AAV9UR13_9PEZI</name>
<dbReference type="InterPro" id="IPR013968">
    <property type="entry name" value="PKS_KR"/>
</dbReference>
<keyword evidence="3" id="KW-1185">Reference proteome</keyword>
<dbReference type="EMBL" id="JAVHNQ010000005">
    <property type="protein sequence ID" value="KAK6346543.1"/>
    <property type="molecule type" value="Genomic_DNA"/>
</dbReference>
<dbReference type="InterPro" id="IPR057326">
    <property type="entry name" value="KR_dom"/>
</dbReference>
<evidence type="ECO:0000313" key="2">
    <source>
        <dbReference type="EMBL" id="KAK6346543.1"/>
    </source>
</evidence>
<evidence type="ECO:0000313" key="3">
    <source>
        <dbReference type="Proteomes" id="UP001375240"/>
    </source>
</evidence>
<dbReference type="AlphaFoldDB" id="A0AAV9UR13"/>
<protein>
    <recommendedName>
        <fullName evidence="1">Ketoreductase domain-containing protein</fullName>
    </recommendedName>
</protein>
<dbReference type="GO" id="GO:0006633">
    <property type="term" value="P:fatty acid biosynthetic process"/>
    <property type="evidence" value="ECO:0007669"/>
    <property type="project" value="TreeGrafter"/>
</dbReference>
<dbReference type="PANTHER" id="PTHR43775:SF50">
    <property type="entry name" value="HIGHLY REDUCING POLYKETIDE SYNTHASE SRDA"/>
    <property type="match status" value="1"/>
</dbReference>
<dbReference type="Proteomes" id="UP001375240">
    <property type="component" value="Unassembled WGS sequence"/>
</dbReference>
<evidence type="ECO:0000259" key="1">
    <source>
        <dbReference type="SMART" id="SM00822"/>
    </source>
</evidence>
<dbReference type="Pfam" id="PF08659">
    <property type="entry name" value="KR"/>
    <property type="match status" value="1"/>
</dbReference>
<dbReference type="PANTHER" id="PTHR43775">
    <property type="entry name" value="FATTY ACID SYNTHASE"/>
    <property type="match status" value="1"/>
</dbReference>
<organism evidence="2 3">
    <name type="scientific">Orbilia brochopaga</name>
    <dbReference type="NCBI Taxonomy" id="3140254"/>
    <lineage>
        <taxon>Eukaryota</taxon>
        <taxon>Fungi</taxon>
        <taxon>Dikarya</taxon>
        <taxon>Ascomycota</taxon>
        <taxon>Pezizomycotina</taxon>
        <taxon>Orbiliomycetes</taxon>
        <taxon>Orbiliales</taxon>
        <taxon>Orbiliaceae</taxon>
        <taxon>Orbilia</taxon>
    </lineage>
</organism>
<comment type="caution">
    <text evidence="2">The sequence shown here is derived from an EMBL/GenBank/DDBJ whole genome shotgun (WGS) entry which is preliminary data.</text>
</comment>
<proteinExistence type="predicted"/>
<accession>A0AAV9UR13</accession>
<dbReference type="InterPro" id="IPR036291">
    <property type="entry name" value="NAD(P)-bd_dom_sf"/>
</dbReference>
<dbReference type="InterPro" id="IPR050091">
    <property type="entry name" value="PKS_NRPS_Biosynth_Enz"/>
</dbReference>
<dbReference type="SUPFAM" id="SSF51735">
    <property type="entry name" value="NAD(P)-binding Rossmann-fold domains"/>
    <property type="match status" value="1"/>
</dbReference>
<dbReference type="GO" id="GO:0044550">
    <property type="term" value="P:secondary metabolite biosynthetic process"/>
    <property type="evidence" value="ECO:0007669"/>
    <property type="project" value="TreeGrafter"/>
</dbReference>